<dbReference type="RefSeq" id="WP_253670505.1">
    <property type="nucleotide sequence ID" value="NZ_JAMTCP010000018.1"/>
</dbReference>
<evidence type="ECO:0000256" key="14">
    <source>
        <dbReference type="ARBA" id="ARBA00048988"/>
    </source>
</evidence>
<evidence type="ECO:0000256" key="8">
    <source>
        <dbReference type="ARBA" id="ARBA00022840"/>
    </source>
</evidence>
<evidence type="ECO:0000259" key="18">
    <source>
        <dbReference type="PROSITE" id="PS51217"/>
    </source>
</evidence>
<feature type="region of interest" description="Disordered" evidence="16">
    <location>
        <begin position="1"/>
        <end position="33"/>
    </location>
</feature>
<protein>
    <recommendedName>
        <fullName evidence="13">DNA 3'-5' helicase</fullName>
        <ecNumber evidence="13">5.6.2.4</ecNumber>
    </recommendedName>
</protein>
<dbReference type="PROSITE" id="PS51217">
    <property type="entry name" value="UVRD_HELICASE_CTER"/>
    <property type="match status" value="1"/>
</dbReference>
<dbReference type="InterPro" id="IPR038726">
    <property type="entry name" value="PDDEXK_AddAB-type"/>
</dbReference>
<evidence type="ECO:0000256" key="16">
    <source>
        <dbReference type="SAM" id="MobiDB-lite"/>
    </source>
</evidence>
<evidence type="ECO:0000256" key="9">
    <source>
        <dbReference type="ARBA" id="ARBA00023125"/>
    </source>
</evidence>
<evidence type="ECO:0000256" key="2">
    <source>
        <dbReference type="ARBA" id="ARBA00022722"/>
    </source>
</evidence>
<evidence type="ECO:0000256" key="12">
    <source>
        <dbReference type="ARBA" id="ARBA00034617"/>
    </source>
</evidence>
<dbReference type="Pfam" id="PF00580">
    <property type="entry name" value="UvrD-helicase"/>
    <property type="match status" value="1"/>
</dbReference>
<evidence type="ECO:0000256" key="4">
    <source>
        <dbReference type="ARBA" id="ARBA00022763"/>
    </source>
</evidence>
<name>A0ABT1HVR5_STRSD</name>
<dbReference type="SUPFAM" id="SSF52540">
    <property type="entry name" value="P-loop containing nucleoside triphosphate hydrolases"/>
    <property type="match status" value="1"/>
</dbReference>
<dbReference type="Gene3D" id="3.40.50.300">
    <property type="entry name" value="P-loop containing nucleotide triphosphate hydrolases"/>
    <property type="match status" value="2"/>
</dbReference>
<feature type="binding site" evidence="15">
    <location>
        <begin position="52"/>
        <end position="59"/>
    </location>
    <ligand>
        <name>ATP</name>
        <dbReference type="ChEBI" id="CHEBI:30616"/>
    </ligand>
</feature>
<evidence type="ECO:0000259" key="17">
    <source>
        <dbReference type="PROSITE" id="PS51198"/>
    </source>
</evidence>
<comment type="catalytic activity">
    <reaction evidence="14">
        <text>ATP + H2O = ADP + phosphate + H(+)</text>
        <dbReference type="Rhea" id="RHEA:13065"/>
        <dbReference type="ChEBI" id="CHEBI:15377"/>
        <dbReference type="ChEBI" id="CHEBI:15378"/>
        <dbReference type="ChEBI" id="CHEBI:30616"/>
        <dbReference type="ChEBI" id="CHEBI:43474"/>
        <dbReference type="ChEBI" id="CHEBI:456216"/>
        <dbReference type="EC" id="5.6.2.4"/>
    </reaction>
</comment>
<dbReference type="EC" id="5.6.2.4" evidence="13"/>
<dbReference type="Pfam" id="PF13361">
    <property type="entry name" value="UvrD_C"/>
    <property type="match status" value="1"/>
</dbReference>
<keyword evidence="2" id="KW-0540">Nuclease</keyword>
<keyword evidence="10" id="KW-0234">DNA repair</keyword>
<dbReference type="InterPro" id="IPR013986">
    <property type="entry name" value="DExx_box_DNA_helicase_dom_sf"/>
</dbReference>
<comment type="caution">
    <text evidence="19">The sequence shown here is derived from an EMBL/GenBank/DDBJ whole genome shotgun (WGS) entry which is preliminary data.</text>
</comment>
<dbReference type="Gene3D" id="3.90.320.10">
    <property type="match status" value="1"/>
</dbReference>
<reference evidence="19 20" key="1">
    <citation type="submission" date="2022-06" db="EMBL/GenBank/DDBJ databases">
        <title>Genomic Encyclopedia of Archaeal and Bacterial Type Strains, Phase II (KMG-II): from individual species to whole genera.</title>
        <authorList>
            <person name="Goeker M."/>
        </authorList>
    </citation>
    <scope>NUCLEOTIDE SEQUENCE [LARGE SCALE GENOMIC DNA]</scope>
    <source>
        <strain evidence="19 20">DSM 40477</strain>
    </source>
</reference>
<dbReference type="InterPro" id="IPR011604">
    <property type="entry name" value="PDDEXK-like_dom_sf"/>
</dbReference>
<dbReference type="PANTHER" id="PTHR11070">
    <property type="entry name" value="UVRD / RECB / PCRA DNA HELICASE FAMILY MEMBER"/>
    <property type="match status" value="1"/>
</dbReference>
<dbReference type="EMBL" id="JAMTCP010000018">
    <property type="protein sequence ID" value="MCP2259622.1"/>
    <property type="molecule type" value="Genomic_DNA"/>
</dbReference>
<dbReference type="InterPro" id="IPR014017">
    <property type="entry name" value="DNA_helicase_UvrD-like_C"/>
</dbReference>
<dbReference type="InterPro" id="IPR000212">
    <property type="entry name" value="DNA_helicase_UvrD/REP"/>
</dbReference>
<dbReference type="InterPro" id="IPR027417">
    <property type="entry name" value="P-loop_NTPase"/>
</dbReference>
<keyword evidence="7" id="KW-0269">Exonuclease</keyword>
<keyword evidence="6 15" id="KW-0347">Helicase</keyword>
<evidence type="ECO:0000256" key="1">
    <source>
        <dbReference type="ARBA" id="ARBA00009922"/>
    </source>
</evidence>
<keyword evidence="8 15" id="KW-0067">ATP-binding</keyword>
<organism evidence="19 20">
    <name type="scientific">Streptoalloteichus tenebrarius (strain ATCC 17920 / DSM 40477 / JCM 4838 / CBS 697.72 / NBRC 16177 / NCIMB 11028 / NRRL B-12390 / A12253. 1 / ISP 5477)</name>
    <name type="common">Streptomyces tenebrarius</name>
    <dbReference type="NCBI Taxonomy" id="1933"/>
    <lineage>
        <taxon>Bacteria</taxon>
        <taxon>Bacillati</taxon>
        <taxon>Actinomycetota</taxon>
        <taxon>Actinomycetes</taxon>
        <taxon>Pseudonocardiales</taxon>
        <taxon>Pseudonocardiaceae</taxon>
        <taxon>Streptoalloteichus</taxon>
    </lineage>
</organism>
<comment type="catalytic activity">
    <reaction evidence="12">
        <text>Couples ATP hydrolysis with the unwinding of duplex DNA by translocating in the 3'-5' direction.</text>
        <dbReference type="EC" id="5.6.2.4"/>
    </reaction>
</comment>
<evidence type="ECO:0000256" key="11">
    <source>
        <dbReference type="ARBA" id="ARBA00023235"/>
    </source>
</evidence>
<evidence type="ECO:0000256" key="6">
    <source>
        <dbReference type="ARBA" id="ARBA00022806"/>
    </source>
</evidence>
<dbReference type="GO" id="GO:0004386">
    <property type="term" value="F:helicase activity"/>
    <property type="evidence" value="ECO:0007669"/>
    <property type="project" value="UniProtKB-KW"/>
</dbReference>
<keyword evidence="20" id="KW-1185">Reference proteome</keyword>
<feature type="domain" description="UvrD-like helicase C-terminal" evidence="18">
    <location>
        <begin position="341"/>
        <end position="650"/>
    </location>
</feature>
<feature type="domain" description="UvrD-like helicase ATP-binding" evidence="17">
    <location>
        <begin position="31"/>
        <end position="341"/>
    </location>
</feature>
<keyword evidence="9" id="KW-0238">DNA-binding</keyword>
<dbReference type="Proteomes" id="UP001205311">
    <property type="component" value="Unassembled WGS sequence"/>
</dbReference>
<dbReference type="PROSITE" id="PS51198">
    <property type="entry name" value="UVRD_HELICASE_ATP_BIND"/>
    <property type="match status" value="1"/>
</dbReference>
<evidence type="ECO:0000256" key="7">
    <source>
        <dbReference type="ARBA" id="ARBA00022839"/>
    </source>
</evidence>
<evidence type="ECO:0000256" key="5">
    <source>
        <dbReference type="ARBA" id="ARBA00022801"/>
    </source>
</evidence>
<evidence type="ECO:0000256" key="13">
    <source>
        <dbReference type="ARBA" id="ARBA00034808"/>
    </source>
</evidence>
<keyword evidence="3 15" id="KW-0547">Nucleotide-binding</keyword>
<comment type="similarity">
    <text evidence="1">Belongs to the helicase family. UvrD subfamily.</text>
</comment>
<evidence type="ECO:0000313" key="20">
    <source>
        <dbReference type="Proteomes" id="UP001205311"/>
    </source>
</evidence>
<dbReference type="InterPro" id="IPR014016">
    <property type="entry name" value="UvrD-like_ATP-bd"/>
</dbReference>
<proteinExistence type="inferred from homology"/>
<keyword evidence="5 15" id="KW-0378">Hydrolase</keyword>
<accession>A0ABT1HVR5</accession>
<sequence length="1081" mass="115243">MSERRGSIGGVPPATPAPLLVRRPAAPGHEPEWDDAGRRVLAHARGFLRVLGGPGTGKTTLLAQVAADRIAHRAVDPENVLVLTANRRAANAMRERITALLTADQPDGGQVRTVRQPLVRTVHSYAFGVLRLQAASHGEPPPKLLSGPEQDAVVRELLLGDVESGADYWPERLRPALTLPGFAEELRDLLLRAAERGLGPEDLIELGRRHDRDEWVAAGQFFQTYEQVTLLRGAGGPQVTAPALDAAELIASALLALDVDPELLAAERARVRYLLVDDAQHLDPQAHELVRRLGEAATEFVMAGDPDQSVFGFRGADPGRLVDADPTGERTVVLTVDHRMAPAVRAAVRRLAARLPGAGPQRDLVGPEGESGELAALAGQVQVRLLASEAQEASWVADQLRRAHLLDGVPWSEMAVLARSATRSLPVLRRALLAAGVPVTVPADHVPLAQQGAVWPLLTLLRVAARPEELDPDTAAALLVSPLGGADALALRRLRRGLRRLELAAGGDRPSGELLVEALTSDERLTALDDAEAEPARQLATLLRTAREALAEGAGVEQVLWAVWQASGLERRWVAQSARGGTAGAQADRDLDAVVALFDAAARYADALPGASVTGFAEHLSVQRISGDSLAPAAPQGEAVAVLTAHAAAGREWTVVAVPGVQEGIWPDLRSRGSLLGVERLVDLLAGVAVDETVSTTAPLLAEERRLLLVAASRARRTLLVSAVRGEEEQPSRFLDELDDTATDPDAAVRPVFRPERGLVLAELVGELRRAVCDQEADPARRRRAARQLARLAAAGVPGAHPDTWYGLPDVSTDAPLWTEDVVRVSPSAVEKLLKCPLRWLVEKHGGEDGAALASVTGSLVHALTQAVASGADEAEVRRALDEAWAVVDAGAPWFSRRERQRVEAMLDTFRGWLSRTRGDLTQLAVEHDLSVDLPARDGGPRVRVRGRVDRLEVDRQGRPVVVDIKTGKTALGPAEAEEHPQLAVYQLAAALGAYRALGVDGEPGGARLLYVANADRAGMAKERVQSPLDAGRLAAWEDAVRAAAVASTGPEFDANESTDCPRCIARTCCPLQPSGRQVGS</sequence>
<keyword evidence="11" id="KW-0413">Isomerase</keyword>
<keyword evidence="4" id="KW-0227">DNA damage</keyword>
<evidence type="ECO:0000256" key="3">
    <source>
        <dbReference type="ARBA" id="ARBA00022741"/>
    </source>
</evidence>
<dbReference type="Gene3D" id="1.10.486.10">
    <property type="entry name" value="PCRA, domain 4"/>
    <property type="match status" value="1"/>
</dbReference>
<gene>
    <name evidence="19" type="ORF">LX15_003327</name>
</gene>
<evidence type="ECO:0000313" key="19">
    <source>
        <dbReference type="EMBL" id="MCP2259622.1"/>
    </source>
</evidence>
<dbReference type="Pfam" id="PF12705">
    <property type="entry name" value="PDDEXK_1"/>
    <property type="match status" value="1"/>
</dbReference>
<evidence type="ECO:0000256" key="15">
    <source>
        <dbReference type="PROSITE-ProRule" id="PRU00560"/>
    </source>
</evidence>
<evidence type="ECO:0000256" key="10">
    <source>
        <dbReference type="ARBA" id="ARBA00023204"/>
    </source>
</evidence>
<feature type="compositionally biased region" description="Low complexity" evidence="16">
    <location>
        <begin position="17"/>
        <end position="27"/>
    </location>
</feature>
<dbReference type="Gene3D" id="1.10.10.160">
    <property type="match status" value="1"/>
</dbReference>
<dbReference type="PANTHER" id="PTHR11070:SF59">
    <property type="entry name" value="DNA 3'-5' HELICASE"/>
    <property type="match status" value="1"/>
</dbReference>